<dbReference type="Proteomes" id="UP000675940">
    <property type="component" value="Unassembled WGS sequence"/>
</dbReference>
<keyword evidence="2" id="KW-0413">Isomerase</keyword>
<keyword evidence="5" id="KW-1185">Reference proteome</keyword>
<sequence length="318" mass="34539">MTDPIQSHILRDGETSITVLSMGCAVQDWRVAGRRVVLGRSDPEDYRTNPGYLGAVVGRVANRIGGARFSMGHETWELVPNDGPHQLHGGPEGFGTRNWRMTPEGDRSVLLELTSEDGDMGYPGRVEVAVRMRLEGHALTWEMTATPDRETPVALAQHTYFNIAGEGDVRDHVVRVAADHVTPTGPDLIPTGELLEVTGTRYDFRSARTVADADPEGEGYDLNYALSGPASEPQAEVRAAGMRLRLWTDQPGLQVYTSMMLTTEGSPFAGVAHGPFAAFCLEAQGFPNAVNTPAFPPVLCAPERPYRQVTTVEIAPDT</sequence>
<keyword evidence="3" id="KW-0119">Carbohydrate metabolism</keyword>
<dbReference type="InterPro" id="IPR014718">
    <property type="entry name" value="GH-type_carb-bd"/>
</dbReference>
<dbReference type="PANTHER" id="PTHR10091:SF0">
    <property type="entry name" value="GALACTOSE MUTAROTASE"/>
    <property type="match status" value="1"/>
</dbReference>
<dbReference type="InterPro" id="IPR008183">
    <property type="entry name" value="Aldose_1/G6P_1-epimerase"/>
</dbReference>
<dbReference type="CDD" id="cd09019">
    <property type="entry name" value="galactose_mutarotase_like"/>
    <property type="match status" value="1"/>
</dbReference>
<dbReference type="SUPFAM" id="SSF74650">
    <property type="entry name" value="Galactose mutarotase-like"/>
    <property type="match status" value="1"/>
</dbReference>
<evidence type="ECO:0000313" key="4">
    <source>
        <dbReference type="EMBL" id="MBP0483247.1"/>
    </source>
</evidence>
<dbReference type="EMBL" id="JAGISH010000006">
    <property type="protein sequence ID" value="MBP0483247.1"/>
    <property type="molecule type" value="Genomic_DNA"/>
</dbReference>
<comment type="caution">
    <text evidence="4">The sequence shown here is derived from an EMBL/GenBank/DDBJ whole genome shotgun (WGS) entry which is preliminary data.</text>
</comment>
<protein>
    <submittedName>
        <fullName evidence="4">Galactose mutarotase</fullName>
    </submittedName>
</protein>
<dbReference type="Gene3D" id="2.70.98.10">
    <property type="match status" value="1"/>
</dbReference>
<proteinExistence type="inferred from homology"/>
<dbReference type="Pfam" id="PF01263">
    <property type="entry name" value="Aldose_epim"/>
    <property type="match status" value="1"/>
</dbReference>
<evidence type="ECO:0000256" key="1">
    <source>
        <dbReference type="ARBA" id="ARBA00006206"/>
    </source>
</evidence>
<dbReference type="GO" id="GO:0030246">
    <property type="term" value="F:carbohydrate binding"/>
    <property type="evidence" value="ECO:0007669"/>
    <property type="project" value="InterPro"/>
</dbReference>
<evidence type="ECO:0000256" key="3">
    <source>
        <dbReference type="ARBA" id="ARBA00023277"/>
    </source>
</evidence>
<dbReference type="GO" id="GO:0033499">
    <property type="term" value="P:galactose catabolic process via UDP-galactose, Leloir pathway"/>
    <property type="evidence" value="ECO:0007669"/>
    <property type="project" value="TreeGrafter"/>
</dbReference>
<dbReference type="GO" id="GO:0004034">
    <property type="term" value="F:aldose 1-epimerase activity"/>
    <property type="evidence" value="ECO:0007669"/>
    <property type="project" value="TreeGrafter"/>
</dbReference>
<dbReference type="InterPro" id="IPR047215">
    <property type="entry name" value="Galactose_mutarotase-like"/>
</dbReference>
<dbReference type="RefSeq" id="WP_209361186.1">
    <property type="nucleotide sequence ID" value="NZ_JAGISH010000006.1"/>
</dbReference>
<dbReference type="InterPro" id="IPR011013">
    <property type="entry name" value="Gal_mutarotase_sf_dom"/>
</dbReference>
<dbReference type="GO" id="GO:0006006">
    <property type="term" value="P:glucose metabolic process"/>
    <property type="evidence" value="ECO:0007669"/>
    <property type="project" value="TreeGrafter"/>
</dbReference>
<dbReference type="GO" id="GO:0005737">
    <property type="term" value="C:cytoplasm"/>
    <property type="evidence" value="ECO:0007669"/>
    <property type="project" value="TreeGrafter"/>
</dbReference>
<accession>A0A940MQQ9</accession>
<gene>
    <name evidence="4" type="ORF">J5474_12190</name>
</gene>
<comment type="similarity">
    <text evidence="1">Belongs to the aldose epimerase family.</text>
</comment>
<dbReference type="AlphaFoldDB" id="A0A940MQQ9"/>
<organism evidence="4 5">
    <name type="scientific">Sagittula salina</name>
    <dbReference type="NCBI Taxonomy" id="2820268"/>
    <lineage>
        <taxon>Bacteria</taxon>
        <taxon>Pseudomonadati</taxon>
        <taxon>Pseudomonadota</taxon>
        <taxon>Alphaproteobacteria</taxon>
        <taxon>Rhodobacterales</taxon>
        <taxon>Roseobacteraceae</taxon>
        <taxon>Sagittula</taxon>
    </lineage>
</organism>
<evidence type="ECO:0000256" key="2">
    <source>
        <dbReference type="ARBA" id="ARBA00023235"/>
    </source>
</evidence>
<evidence type="ECO:0000313" key="5">
    <source>
        <dbReference type="Proteomes" id="UP000675940"/>
    </source>
</evidence>
<name>A0A940MQQ9_9RHOB</name>
<dbReference type="PANTHER" id="PTHR10091">
    <property type="entry name" value="ALDOSE-1-EPIMERASE"/>
    <property type="match status" value="1"/>
</dbReference>
<reference evidence="4" key="1">
    <citation type="submission" date="2021-03" db="EMBL/GenBank/DDBJ databases">
        <title>Sagittula salina sp. nov. strain M10.9X isolated from the marine waste.</title>
        <authorList>
            <person name="Satari L."/>
            <person name="Molina-Menor E."/>
            <person name="Vidal-Verdu A."/>
            <person name="Pascual J."/>
            <person name="Pereto J."/>
            <person name="Porcar M."/>
        </authorList>
    </citation>
    <scope>NUCLEOTIDE SEQUENCE</scope>
    <source>
        <strain evidence="4">M10.9X</strain>
    </source>
</reference>